<evidence type="ECO:0000313" key="1">
    <source>
        <dbReference type="EMBL" id="CAK9221268.1"/>
    </source>
</evidence>
<sequence>MAHQRSDDVFGDLSADSFPEWASIPELLAAIEAEIGKSVRQQIETMLEGRGNLPEFVNVRELLSAIQEELGSPYFSSYLDGSSTSQSN</sequence>
<evidence type="ECO:0000313" key="2">
    <source>
        <dbReference type="Proteomes" id="UP001497512"/>
    </source>
</evidence>
<gene>
    <name evidence="1" type="ORF">CSSPTR1EN2_LOCUS15871</name>
</gene>
<keyword evidence="2" id="KW-1185">Reference proteome</keyword>
<dbReference type="EMBL" id="OZ019895">
    <property type="protein sequence ID" value="CAK9221268.1"/>
    <property type="molecule type" value="Genomic_DNA"/>
</dbReference>
<reference evidence="1" key="1">
    <citation type="submission" date="2024-02" db="EMBL/GenBank/DDBJ databases">
        <authorList>
            <consortium name="ELIXIR-Norway"/>
            <consortium name="Elixir Norway"/>
        </authorList>
    </citation>
    <scope>NUCLEOTIDE SEQUENCE</scope>
</reference>
<organism evidence="1 2">
    <name type="scientific">Sphagnum troendelagicum</name>
    <dbReference type="NCBI Taxonomy" id="128251"/>
    <lineage>
        <taxon>Eukaryota</taxon>
        <taxon>Viridiplantae</taxon>
        <taxon>Streptophyta</taxon>
        <taxon>Embryophyta</taxon>
        <taxon>Bryophyta</taxon>
        <taxon>Sphagnophytina</taxon>
        <taxon>Sphagnopsida</taxon>
        <taxon>Sphagnales</taxon>
        <taxon>Sphagnaceae</taxon>
        <taxon>Sphagnum</taxon>
    </lineage>
</organism>
<accession>A0ABP0UHB9</accession>
<protein>
    <submittedName>
        <fullName evidence="1">Uncharacterized protein</fullName>
    </submittedName>
</protein>
<proteinExistence type="predicted"/>
<name>A0ABP0UHB9_9BRYO</name>
<dbReference type="Proteomes" id="UP001497512">
    <property type="component" value="Chromosome 3"/>
</dbReference>